<keyword evidence="3" id="KW-1185">Reference proteome</keyword>
<accession>A0A2Z6NA11</accession>
<dbReference type="EMBL" id="DF973870">
    <property type="protein sequence ID" value="GAU41568.1"/>
    <property type="molecule type" value="Genomic_DNA"/>
</dbReference>
<evidence type="ECO:0000313" key="2">
    <source>
        <dbReference type="EMBL" id="GAU41568.1"/>
    </source>
</evidence>
<feature type="compositionally biased region" description="Low complexity" evidence="1">
    <location>
        <begin position="153"/>
        <end position="173"/>
    </location>
</feature>
<protein>
    <submittedName>
        <fullName evidence="2">Uncharacterized protein</fullName>
    </submittedName>
</protein>
<feature type="compositionally biased region" description="Basic and acidic residues" evidence="1">
    <location>
        <begin position="210"/>
        <end position="234"/>
    </location>
</feature>
<feature type="compositionally biased region" description="Basic and acidic residues" evidence="1">
    <location>
        <begin position="261"/>
        <end position="270"/>
    </location>
</feature>
<evidence type="ECO:0000256" key="1">
    <source>
        <dbReference type="SAM" id="MobiDB-lite"/>
    </source>
</evidence>
<name>A0A2Z6NA11_TRISU</name>
<feature type="region of interest" description="Disordered" evidence="1">
    <location>
        <begin position="124"/>
        <end position="320"/>
    </location>
</feature>
<evidence type="ECO:0000313" key="3">
    <source>
        <dbReference type="Proteomes" id="UP000242715"/>
    </source>
</evidence>
<feature type="compositionally biased region" description="Polar residues" evidence="1">
    <location>
        <begin position="183"/>
        <end position="194"/>
    </location>
</feature>
<proteinExistence type="predicted"/>
<dbReference type="AlphaFoldDB" id="A0A2Z6NA11"/>
<feature type="compositionally biased region" description="Polar residues" evidence="1">
    <location>
        <begin position="125"/>
        <end position="138"/>
    </location>
</feature>
<reference evidence="3" key="1">
    <citation type="journal article" date="2017" name="Front. Plant Sci.">
        <title>Climate Clever Clovers: New Paradigm to Reduce the Environmental Footprint of Ruminants by Breeding Low Methanogenic Forages Utilizing Haplotype Variation.</title>
        <authorList>
            <person name="Kaur P."/>
            <person name="Appels R."/>
            <person name="Bayer P.E."/>
            <person name="Keeble-Gagnere G."/>
            <person name="Wang J."/>
            <person name="Hirakawa H."/>
            <person name="Shirasawa K."/>
            <person name="Vercoe P."/>
            <person name="Stefanova K."/>
            <person name="Durmic Z."/>
            <person name="Nichols P."/>
            <person name="Revell C."/>
            <person name="Isobe S.N."/>
            <person name="Edwards D."/>
            <person name="Erskine W."/>
        </authorList>
    </citation>
    <scope>NUCLEOTIDE SEQUENCE [LARGE SCALE GENOMIC DNA]</scope>
    <source>
        <strain evidence="3">cv. Daliak</strain>
    </source>
</reference>
<dbReference type="PANTHER" id="PTHR33871:SF22">
    <property type="match status" value="1"/>
</dbReference>
<feature type="compositionally biased region" description="Basic residues" evidence="1">
    <location>
        <begin position="195"/>
        <end position="209"/>
    </location>
</feature>
<sequence length="349" mass="38248">MGCFFSRATTKNQNPQNHQPHQKSSLPKSTSNHHQQTPPPPPEEESVKEVLSETPISKPNQVPILIPEAKTQIPLLQNPYENFQNKIHQVPILIPETKTQIPLAHNPSQKFETKSHQVPILIPETKTQLPLAQNPSQKIETKDSSIDEVSQLSETTTVTESFSTATTATTATVTEKREDEATSKQCNRGESTTTTHHHKWNRSPSKKRSHVADGNERRVKSPARRSEPSPEKKMKSGSRLVRGRESGSVGNRKINAGSAGVRRDSGEGSGRRSRSPSCSRSVGGSSKVGISGGRKQAPVAVENGMEKKSESEEVEEKNDIGIQMSSAMSYKRNAICSEKVSRAGDSLVI</sequence>
<dbReference type="Proteomes" id="UP000242715">
    <property type="component" value="Unassembled WGS sequence"/>
</dbReference>
<organism evidence="2 3">
    <name type="scientific">Trifolium subterraneum</name>
    <name type="common">Subterranean clover</name>
    <dbReference type="NCBI Taxonomy" id="3900"/>
    <lineage>
        <taxon>Eukaryota</taxon>
        <taxon>Viridiplantae</taxon>
        <taxon>Streptophyta</taxon>
        <taxon>Embryophyta</taxon>
        <taxon>Tracheophyta</taxon>
        <taxon>Spermatophyta</taxon>
        <taxon>Magnoliopsida</taxon>
        <taxon>eudicotyledons</taxon>
        <taxon>Gunneridae</taxon>
        <taxon>Pentapetalae</taxon>
        <taxon>rosids</taxon>
        <taxon>fabids</taxon>
        <taxon>Fabales</taxon>
        <taxon>Fabaceae</taxon>
        <taxon>Papilionoideae</taxon>
        <taxon>50 kb inversion clade</taxon>
        <taxon>NPAAA clade</taxon>
        <taxon>Hologalegina</taxon>
        <taxon>IRL clade</taxon>
        <taxon>Trifolieae</taxon>
        <taxon>Trifolium</taxon>
    </lineage>
</organism>
<feature type="compositionally biased region" description="Low complexity" evidence="1">
    <location>
        <begin position="275"/>
        <end position="289"/>
    </location>
</feature>
<feature type="compositionally biased region" description="Polar residues" evidence="1">
    <location>
        <begin position="23"/>
        <end position="36"/>
    </location>
</feature>
<feature type="region of interest" description="Disordered" evidence="1">
    <location>
        <begin position="1"/>
        <end position="63"/>
    </location>
</feature>
<dbReference type="OrthoDB" id="1922230at2759"/>
<dbReference type="PANTHER" id="PTHR33871">
    <property type="entry name" value="OS05G0503100 PROTEIN-RELATED"/>
    <property type="match status" value="1"/>
</dbReference>
<gene>
    <name evidence="2" type="ORF">TSUD_271770</name>
</gene>